<dbReference type="EMBL" id="QPFP01000024">
    <property type="protein sequence ID" value="TEB30028.1"/>
    <property type="molecule type" value="Genomic_DNA"/>
</dbReference>
<dbReference type="STRING" id="71717.A0A4Y7T7U4"/>
<dbReference type="Pfam" id="PF01156">
    <property type="entry name" value="IU_nuc_hydro"/>
    <property type="match status" value="1"/>
</dbReference>
<dbReference type="GO" id="GO:0008477">
    <property type="term" value="F:purine nucleosidase activity"/>
    <property type="evidence" value="ECO:0007669"/>
    <property type="project" value="TreeGrafter"/>
</dbReference>
<evidence type="ECO:0000313" key="6">
    <source>
        <dbReference type="Proteomes" id="UP000298030"/>
    </source>
</evidence>
<dbReference type="Proteomes" id="UP000298030">
    <property type="component" value="Unassembled WGS sequence"/>
</dbReference>
<dbReference type="Gene3D" id="3.90.245.10">
    <property type="entry name" value="Ribonucleoside hydrolase-like"/>
    <property type="match status" value="1"/>
</dbReference>
<accession>A0A4Y7T7U4</accession>
<evidence type="ECO:0000313" key="5">
    <source>
        <dbReference type="EMBL" id="TEB30028.1"/>
    </source>
</evidence>
<keyword evidence="3" id="KW-0326">Glycosidase</keyword>
<keyword evidence="6" id="KW-1185">Reference proteome</keyword>
<evidence type="ECO:0000259" key="4">
    <source>
        <dbReference type="Pfam" id="PF01156"/>
    </source>
</evidence>
<evidence type="ECO:0000256" key="1">
    <source>
        <dbReference type="ARBA" id="ARBA00009176"/>
    </source>
</evidence>
<dbReference type="InterPro" id="IPR023186">
    <property type="entry name" value="IUNH"/>
</dbReference>
<comment type="caution">
    <text evidence="5">The sequence shown here is derived from an EMBL/GenBank/DDBJ whole genome shotgun (WGS) entry which is preliminary data.</text>
</comment>
<dbReference type="InterPro" id="IPR001910">
    <property type="entry name" value="Inosine/uridine_hydrolase_dom"/>
</dbReference>
<gene>
    <name evidence="5" type="ORF">FA13DRAFT_1689123</name>
</gene>
<keyword evidence="2" id="KW-0378">Hydrolase</keyword>
<name>A0A4Y7T7U4_COPMI</name>
<evidence type="ECO:0000256" key="3">
    <source>
        <dbReference type="ARBA" id="ARBA00023295"/>
    </source>
</evidence>
<feature type="domain" description="Inosine/uridine-preferring nucleoside hydrolase" evidence="4">
    <location>
        <begin position="4"/>
        <end position="332"/>
    </location>
</feature>
<dbReference type="PANTHER" id="PTHR12304">
    <property type="entry name" value="INOSINE-URIDINE PREFERRING NUCLEOSIDE HYDROLASE"/>
    <property type="match status" value="1"/>
</dbReference>
<dbReference type="AlphaFoldDB" id="A0A4Y7T7U4"/>
<comment type="similarity">
    <text evidence="1">Belongs to the IUNH family.</text>
</comment>
<dbReference type="GO" id="GO:0006152">
    <property type="term" value="P:purine nucleoside catabolic process"/>
    <property type="evidence" value="ECO:0007669"/>
    <property type="project" value="TreeGrafter"/>
</dbReference>
<organism evidence="5 6">
    <name type="scientific">Coprinellus micaceus</name>
    <name type="common">Glistening ink-cap mushroom</name>
    <name type="synonym">Coprinus micaceus</name>
    <dbReference type="NCBI Taxonomy" id="71717"/>
    <lineage>
        <taxon>Eukaryota</taxon>
        <taxon>Fungi</taxon>
        <taxon>Dikarya</taxon>
        <taxon>Basidiomycota</taxon>
        <taxon>Agaricomycotina</taxon>
        <taxon>Agaricomycetes</taxon>
        <taxon>Agaricomycetidae</taxon>
        <taxon>Agaricales</taxon>
        <taxon>Agaricineae</taxon>
        <taxon>Psathyrellaceae</taxon>
        <taxon>Coprinellus</taxon>
    </lineage>
</organism>
<sequence length="354" mass="38085">MKYIWLDVDPGHDDATAIMLAVNTPGVQLIGVSTTHGNASSEYTALNAARCLYAFGSKSEDVRVFPGAEKPLILDAKHDPEIHGIDGLGGVEGLPALDDPLVHAFFENGPDGKPTRALEGMSRIIRSVWADGTGHKVTVVSSGPMTNIALFVSVYPDLLEAVEEFVFMGGGVGVGNRSAVAEFNILCDPHACQIVLDVPVKKTMIPINVTHTAIVTDALHSHLRGAAKPSEATTPLRHTLSTLISFFAESYKSTFGFDAGPPLHDALTIAYVSNPEIFATTRYRVDTELSGTHTAGETVVDVWNYRKCDDTWGRHGKNCLVAESLQVPAFFKLLFDVIDRCDEISPLNAVKGDA</sequence>
<dbReference type="InterPro" id="IPR036452">
    <property type="entry name" value="Ribo_hydro-like"/>
</dbReference>
<reference evidence="5 6" key="1">
    <citation type="journal article" date="2019" name="Nat. Ecol. Evol.">
        <title>Megaphylogeny resolves global patterns of mushroom evolution.</title>
        <authorList>
            <person name="Varga T."/>
            <person name="Krizsan K."/>
            <person name="Foldi C."/>
            <person name="Dima B."/>
            <person name="Sanchez-Garcia M."/>
            <person name="Sanchez-Ramirez S."/>
            <person name="Szollosi G.J."/>
            <person name="Szarkandi J.G."/>
            <person name="Papp V."/>
            <person name="Albert L."/>
            <person name="Andreopoulos W."/>
            <person name="Angelini C."/>
            <person name="Antonin V."/>
            <person name="Barry K.W."/>
            <person name="Bougher N.L."/>
            <person name="Buchanan P."/>
            <person name="Buyck B."/>
            <person name="Bense V."/>
            <person name="Catcheside P."/>
            <person name="Chovatia M."/>
            <person name="Cooper J."/>
            <person name="Damon W."/>
            <person name="Desjardin D."/>
            <person name="Finy P."/>
            <person name="Geml J."/>
            <person name="Haridas S."/>
            <person name="Hughes K."/>
            <person name="Justo A."/>
            <person name="Karasinski D."/>
            <person name="Kautmanova I."/>
            <person name="Kiss B."/>
            <person name="Kocsube S."/>
            <person name="Kotiranta H."/>
            <person name="LaButti K.M."/>
            <person name="Lechner B.E."/>
            <person name="Liimatainen K."/>
            <person name="Lipzen A."/>
            <person name="Lukacs Z."/>
            <person name="Mihaltcheva S."/>
            <person name="Morgado L.N."/>
            <person name="Niskanen T."/>
            <person name="Noordeloos M.E."/>
            <person name="Ohm R.A."/>
            <person name="Ortiz-Santana B."/>
            <person name="Ovrebo C."/>
            <person name="Racz N."/>
            <person name="Riley R."/>
            <person name="Savchenko A."/>
            <person name="Shiryaev A."/>
            <person name="Soop K."/>
            <person name="Spirin V."/>
            <person name="Szebenyi C."/>
            <person name="Tomsovsky M."/>
            <person name="Tulloss R.E."/>
            <person name="Uehling J."/>
            <person name="Grigoriev I.V."/>
            <person name="Vagvolgyi C."/>
            <person name="Papp T."/>
            <person name="Martin F.M."/>
            <person name="Miettinen O."/>
            <person name="Hibbett D.S."/>
            <person name="Nagy L.G."/>
        </authorList>
    </citation>
    <scope>NUCLEOTIDE SEQUENCE [LARGE SCALE GENOMIC DNA]</scope>
    <source>
        <strain evidence="5 6">FP101781</strain>
    </source>
</reference>
<proteinExistence type="inferred from homology"/>
<dbReference type="SUPFAM" id="SSF53590">
    <property type="entry name" value="Nucleoside hydrolase"/>
    <property type="match status" value="1"/>
</dbReference>
<protein>
    <submittedName>
        <fullName evidence="5">Uridine nucleosidase</fullName>
    </submittedName>
</protein>
<dbReference type="OrthoDB" id="432381at2759"/>
<dbReference type="GO" id="GO:0005829">
    <property type="term" value="C:cytosol"/>
    <property type="evidence" value="ECO:0007669"/>
    <property type="project" value="TreeGrafter"/>
</dbReference>
<dbReference type="PANTHER" id="PTHR12304:SF4">
    <property type="entry name" value="URIDINE NUCLEOSIDASE"/>
    <property type="match status" value="1"/>
</dbReference>
<evidence type="ECO:0000256" key="2">
    <source>
        <dbReference type="ARBA" id="ARBA00022801"/>
    </source>
</evidence>